<dbReference type="InterPro" id="IPR036390">
    <property type="entry name" value="WH_DNA-bd_sf"/>
</dbReference>
<evidence type="ECO:0000313" key="5">
    <source>
        <dbReference type="EMBL" id="AUH63751.1"/>
    </source>
</evidence>
<dbReference type="SUPFAM" id="SSF48008">
    <property type="entry name" value="GntR ligand-binding domain-like"/>
    <property type="match status" value="1"/>
</dbReference>
<dbReference type="PRINTS" id="PR00035">
    <property type="entry name" value="HTHGNTR"/>
</dbReference>
<dbReference type="InterPro" id="IPR008920">
    <property type="entry name" value="TF_FadR/GntR_C"/>
</dbReference>
<dbReference type="PANTHER" id="PTHR43537:SF44">
    <property type="entry name" value="GNTR FAMILY REGULATORY PROTEIN"/>
    <property type="match status" value="1"/>
</dbReference>
<dbReference type="InterPro" id="IPR036388">
    <property type="entry name" value="WH-like_DNA-bd_sf"/>
</dbReference>
<dbReference type="SMART" id="SM00345">
    <property type="entry name" value="HTH_GNTR"/>
    <property type="match status" value="1"/>
</dbReference>
<dbReference type="InterPro" id="IPR000524">
    <property type="entry name" value="Tscrpt_reg_HTH_GntR"/>
</dbReference>
<dbReference type="Gene3D" id="1.20.120.530">
    <property type="entry name" value="GntR ligand-binding domain-like"/>
    <property type="match status" value="1"/>
</dbReference>
<evidence type="ECO:0000259" key="4">
    <source>
        <dbReference type="PROSITE" id="PS50949"/>
    </source>
</evidence>
<dbReference type="GO" id="GO:0003700">
    <property type="term" value="F:DNA-binding transcription factor activity"/>
    <property type="evidence" value="ECO:0007669"/>
    <property type="project" value="InterPro"/>
</dbReference>
<evidence type="ECO:0000256" key="1">
    <source>
        <dbReference type="ARBA" id="ARBA00023015"/>
    </source>
</evidence>
<dbReference type="PANTHER" id="PTHR43537">
    <property type="entry name" value="TRANSCRIPTIONAL REGULATOR, GNTR FAMILY"/>
    <property type="match status" value="1"/>
</dbReference>
<organism evidence="5 6">
    <name type="scientific">Paracoccus zhejiangensis</name>
    <dbReference type="NCBI Taxonomy" id="1077935"/>
    <lineage>
        <taxon>Bacteria</taxon>
        <taxon>Pseudomonadati</taxon>
        <taxon>Pseudomonadota</taxon>
        <taxon>Alphaproteobacteria</taxon>
        <taxon>Rhodobacterales</taxon>
        <taxon>Paracoccaceae</taxon>
        <taxon>Paracoccus</taxon>
    </lineage>
</organism>
<keyword evidence="2" id="KW-0238">DNA-binding</keyword>
<reference evidence="5 6" key="1">
    <citation type="journal article" date="2013" name="Antonie Van Leeuwenhoek">
        <title>Paracoccus zhejiangensis sp. nov., isolated from activated sludge in wastewater-treatment system.</title>
        <authorList>
            <person name="Wu Z.G."/>
            <person name="Zhang D.F."/>
            <person name="Liu Y.L."/>
            <person name="Wang F."/>
            <person name="Jiang X."/>
            <person name="Li C."/>
            <person name="Li S.P."/>
            <person name="Hong Q."/>
            <person name="Li W.J."/>
        </authorList>
    </citation>
    <scope>NUCLEOTIDE SEQUENCE [LARGE SCALE GENOMIC DNA]</scope>
    <source>
        <strain evidence="5 6">J6</strain>
    </source>
</reference>
<dbReference type="KEGG" id="pzh:CX676_05925"/>
<evidence type="ECO:0000313" key="6">
    <source>
        <dbReference type="Proteomes" id="UP000234530"/>
    </source>
</evidence>
<dbReference type="InterPro" id="IPR011711">
    <property type="entry name" value="GntR_C"/>
</dbReference>
<dbReference type="Gene3D" id="1.10.10.10">
    <property type="entry name" value="Winged helix-like DNA-binding domain superfamily/Winged helix DNA-binding domain"/>
    <property type="match status" value="1"/>
</dbReference>
<dbReference type="Pfam" id="PF00392">
    <property type="entry name" value="GntR"/>
    <property type="match status" value="1"/>
</dbReference>
<name>A0A2H5EWS4_9RHOB</name>
<dbReference type="SUPFAM" id="SSF46785">
    <property type="entry name" value="Winged helix' DNA-binding domain"/>
    <property type="match status" value="1"/>
</dbReference>
<dbReference type="Pfam" id="PF07729">
    <property type="entry name" value="FCD"/>
    <property type="match status" value="1"/>
</dbReference>
<keyword evidence="1" id="KW-0805">Transcription regulation</keyword>
<protein>
    <submittedName>
        <fullName evidence="5">FadR family transcriptional regulator</fullName>
    </submittedName>
</protein>
<proteinExistence type="predicted"/>
<dbReference type="SMART" id="SM00895">
    <property type="entry name" value="FCD"/>
    <property type="match status" value="1"/>
</dbReference>
<dbReference type="EMBL" id="CP025430">
    <property type="protein sequence ID" value="AUH63751.1"/>
    <property type="molecule type" value="Genomic_DNA"/>
</dbReference>
<keyword evidence="6" id="KW-1185">Reference proteome</keyword>
<evidence type="ECO:0000256" key="2">
    <source>
        <dbReference type="ARBA" id="ARBA00023125"/>
    </source>
</evidence>
<dbReference type="AlphaFoldDB" id="A0A2H5EWS4"/>
<evidence type="ECO:0000256" key="3">
    <source>
        <dbReference type="ARBA" id="ARBA00023163"/>
    </source>
</evidence>
<dbReference type="Proteomes" id="UP000234530">
    <property type="component" value="Chromosome"/>
</dbReference>
<accession>A0A2H5EWS4</accession>
<dbReference type="GO" id="GO:0003677">
    <property type="term" value="F:DNA binding"/>
    <property type="evidence" value="ECO:0007669"/>
    <property type="project" value="UniProtKB-KW"/>
</dbReference>
<dbReference type="OrthoDB" id="9028214at2"/>
<dbReference type="PROSITE" id="PS50949">
    <property type="entry name" value="HTH_GNTR"/>
    <property type="match status" value="1"/>
</dbReference>
<feature type="domain" description="HTH gntR-type" evidence="4">
    <location>
        <begin position="18"/>
        <end position="86"/>
    </location>
</feature>
<sequence length="246" mass="27055">MGDVSGWGVVMVKEALSLKLHMRVADVLGMAILRGDYPAGSVLPPEMQLCEDLAISRTALREALRGLTAKGLIESRPKRGTQVRDQIHWNHLDADVLRWRIETTDTATYLEKMFALRRATEPEAAALAARNALPEDRTRLAADFQAMIDAGMDDAAWVAADLAFHRTIYLATRNEFFWPIGEMLAVSLKQMFSIAAQGSHRARAIAEHGDLCNAIIEGKPDLARAASLTLLGNAVSDVERVRTQGH</sequence>
<keyword evidence="3" id="KW-0804">Transcription</keyword>
<dbReference type="CDD" id="cd07377">
    <property type="entry name" value="WHTH_GntR"/>
    <property type="match status" value="1"/>
</dbReference>
<gene>
    <name evidence="5" type="ORF">CX676_05925</name>
</gene>